<dbReference type="PANTHER" id="PTHR11480:SF3">
    <property type="entry name" value="BCDNA.GH08312"/>
    <property type="match status" value="1"/>
</dbReference>
<evidence type="ECO:0000259" key="8">
    <source>
        <dbReference type="PROSITE" id="PS50015"/>
    </source>
</evidence>
<feature type="domain" description="Saposin A-type" evidence="9">
    <location>
        <begin position="320"/>
        <end position="360"/>
    </location>
</feature>
<dbReference type="Proteomes" id="UP001153292">
    <property type="component" value="Chromosome 7"/>
</dbReference>
<dbReference type="PROSITE" id="PS51110">
    <property type="entry name" value="SAP_A"/>
    <property type="match status" value="3"/>
</dbReference>
<dbReference type="PROSITE" id="PS50015">
    <property type="entry name" value="SAP_B"/>
    <property type="match status" value="9"/>
</dbReference>
<dbReference type="InterPro" id="IPR008138">
    <property type="entry name" value="SapB_2"/>
</dbReference>
<dbReference type="SUPFAM" id="SSF47862">
    <property type="entry name" value="Saposin"/>
    <property type="match status" value="8"/>
</dbReference>
<evidence type="ECO:0000313" key="10">
    <source>
        <dbReference type="EMBL" id="CAH0406853.1"/>
    </source>
</evidence>
<dbReference type="InterPro" id="IPR051428">
    <property type="entry name" value="Sphingo_Act-Surfact_Prot"/>
</dbReference>
<dbReference type="Gene3D" id="1.10.225.10">
    <property type="entry name" value="Saposin-like"/>
    <property type="match status" value="8"/>
</dbReference>
<dbReference type="Pfam" id="PF02199">
    <property type="entry name" value="SapA"/>
    <property type="match status" value="3"/>
</dbReference>
<accession>A0ABN8BG02</accession>
<feature type="domain" description="Saposin B-type" evidence="8">
    <location>
        <begin position="811"/>
        <end position="892"/>
    </location>
</feature>
<organism evidence="10 11">
    <name type="scientific">Chilo suppressalis</name>
    <name type="common">Asiatic rice borer moth</name>
    <dbReference type="NCBI Taxonomy" id="168631"/>
    <lineage>
        <taxon>Eukaryota</taxon>
        <taxon>Metazoa</taxon>
        <taxon>Ecdysozoa</taxon>
        <taxon>Arthropoda</taxon>
        <taxon>Hexapoda</taxon>
        <taxon>Insecta</taxon>
        <taxon>Pterygota</taxon>
        <taxon>Neoptera</taxon>
        <taxon>Endopterygota</taxon>
        <taxon>Lepidoptera</taxon>
        <taxon>Glossata</taxon>
        <taxon>Ditrysia</taxon>
        <taxon>Pyraloidea</taxon>
        <taxon>Crambidae</taxon>
        <taxon>Crambinae</taxon>
        <taxon>Chilo</taxon>
    </lineage>
</organism>
<feature type="domain" description="Saposin B-type" evidence="8">
    <location>
        <begin position="1048"/>
        <end position="1128"/>
    </location>
</feature>
<dbReference type="InterPro" id="IPR008139">
    <property type="entry name" value="SaposinB_dom"/>
</dbReference>
<dbReference type="InterPro" id="IPR008373">
    <property type="entry name" value="Saposin"/>
</dbReference>
<evidence type="ECO:0000256" key="4">
    <source>
        <dbReference type="ARBA" id="ARBA00022737"/>
    </source>
</evidence>
<keyword evidence="4" id="KW-0677">Repeat</keyword>
<dbReference type="SMART" id="SM00162">
    <property type="entry name" value="SAPA"/>
    <property type="match status" value="3"/>
</dbReference>
<feature type="signal peptide" evidence="7">
    <location>
        <begin position="1"/>
        <end position="22"/>
    </location>
</feature>
<evidence type="ECO:0000259" key="9">
    <source>
        <dbReference type="PROSITE" id="PS51110"/>
    </source>
</evidence>
<keyword evidence="5" id="KW-1015">Disulfide bond</keyword>
<dbReference type="InterPro" id="IPR003119">
    <property type="entry name" value="SAP_A"/>
</dbReference>
<evidence type="ECO:0000313" key="11">
    <source>
        <dbReference type="Proteomes" id="UP001153292"/>
    </source>
</evidence>
<protein>
    <recommendedName>
        <fullName evidence="12">Saposin</fullName>
    </recommendedName>
</protein>
<reference evidence="10" key="1">
    <citation type="submission" date="2021-12" db="EMBL/GenBank/DDBJ databases">
        <authorList>
            <person name="King R."/>
        </authorList>
    </citation>
    <scope>NUCLEOTIDE SEQUENCE</scope>
</reference>
<dbReference type="Pfam" id="PF05184">
    <property type="entry name" value="SapB_1"/>
    <property type="match status" value="5"/>
</dbReference>
<feature type="domain" description="Saposin B-type" evidence="8">
    <location>
        <begin position="460"/>
        <end position="539"/>
    </location>
</feature>
<dbReference type="PRINTS" id="PR01797">
    <property type="entry name" value="SAPOSIN"/>
</dbReference>
<dbReference type="EMBL" id="OU963900">
    <property type="protein sequence ID" value="CAH0406853.1"/>
    <property type="molecule type" value="Genomic_DNA"/>
</dbReference>
<feature type="domain" description="Saposin A-type" evidence="9">
    <location>
        <begin position="22"/>
        <end position="62"/>
    </location>
</feature>
<evidence type="ECO:0000256" key="6">
    <source>
        <dbReference type="ARBA" id="ARBA00023180"/>
    </source>
</evidence>
<gene>
    <name evidence="10" type="ORF">CHILSU_LOCUS10243</name>
</gene>
<dbReference type="Pfam" id="PF03489">
    <property type="entry name" value="SapB_2"/>
    <property type="match status" value="7"/>
</dbReference>
<name>A0ABN8BG02_CHISP</name>
<feature type="domain" description="Saposin B-type" evidence="8">
    <location>
        <begin position="215"/>
        <end position="297"/>
    </location>
</feature>
<dbReference type="PANTHER" id="PTHR11480">
    <property type="entry name" value="SAPOSIN-RELATED"/>
    <property type="match status" value="1"/>
</dbReference>
<feature type="domain" description="Saposin A-type" evidence="9">
    <location>
        <begin position="171"/>
        <end position="211"/>
    </location>
</feature>
<dbReference type="InterPro" id="IPR007856">
    <property type="entry name" value="SapB_1"/>
</dbReference>
<keyword evidence="6" id="KW-0325">Glycoprotein</keyword>
<keyword evidence="11" id="KW-1185">Reference proteome</keyword>
<feature type="domain" description="Saposin B-type" evidence="8">
    <location>
        <begin position="957"/>
        <end position="1038"/>
    </location>
</feature>
<feature type="domain" description="Saposin B-type" evidence="8">
    <location>
        <begin position="83"/>
        <end position="147"/>
    </location>
</feature>
<sequence length="1139" mass="127768">MTNTLCVCLVIAIFCCTNLSSARQVPKECSKGPSYWCQNLKSGAECGAVGHCIGTVWEKHNFEISRNDVSDKFVRMFRQLKDVKDLINQEYLGTRVSSECHDVPYQEVAKICKENTAQLQEYLHHVLVSETSPETMCQIIGMCNNGKLDKFVTHKEKKSTEPKKHGKHKVELVGANRCTWGPSYWCSNFSTGRECSATKHCVNAVWSKQRYPEDNDSVCKICTDMVQKAREQLQSNVTQEELKEVFEGSCKLMPIKIIAKECMKVSDDFVPELVETLASEMNPQAVCSVAGLCNNAKIDRLLESHERKIEAKKADTHKAHLVGASHCTWGPSYWCSNFSTGRECSATKHCVERVWSKMDFPQDNDNICKICTDMVTQARDQLQSNETQEELKEVFEGSCKLIPIKVVAKECIKLADDFVPELVETLASQMNPQAVCSVAGLCNNARIDQLLEAYSEQLSRVVSCSSCRQTVGVARKKFDAASYEDFLLGLLQVCRNMDSLSDSCSMLVFKYYENILAAVRKDLTPQSVCHLSGQCTYKYHTHDNFAFPEWALREQAKDDVPCEFCEQLIKHLRDTLIANTTELEFYKVLKGLCKQTGEFKDECLHLAEQYYPIVYKFLVSDLQPEVICNMMGLCGKKLDKDSPFAPLLPKELVVKAVALKDNAKATELIGTDEANSYTTEKLNRVAIANKQSNVRIMGAESESLPSPLPLNRMFVQMPENKAACSFCEYFLHYLQVELSDTKTEDAIKEAVDKACDRLPNSINGECRQFVSQYGPAVIALLVQEIDPASICPALGLCTQVTEVRRVAINSGKSNCAMCLFAVEQLVTMLKNNRTEASIRDALGKLCNHLSDKMKTECTDFVDTYTDQLVEMLVANLNAQEVCVYLKLCDATGPDPLGVSSTSAIDKYHEKPQLRGDRNNFRKKPMLPAHMLEKDGDIATNEIPDDTVNGRPVKQVTQKTVCVVCEFVMKEIDDQIKDKHNEDEIKKVVHGICKHMPKAVRPDCDQFVEKYADLVISLLAQELEPEEVCEELKLCSPNGKQSYELAREEILDCAVCETVVMAVKKVLSNDRVDHNIVHVVEKSCGLLPAKYYDRCHTLMEIYGDSVIHLVEQIGTKGVCQKIGLCAPGAALVRMQGRINH</sequence>
<dbReference type="SMART" id="SM00741">
    <property type="entry name" value="SapB"/>
    <property type="match status" value="8"/>
</dbReference>
<feature type="domain" description="Saposin B-type" evidence="8">
    <location>
        <begin position="364"/>
        <end position="446"/>
    </location>
</feature>
<evidence type="ECO:0000256" key="2">
    <source>
        <dbReference type="ARBA" id="ARBA00022525"/>
    </source>
</evidence>
<comment type="subcellular location">
    <subcellularLocation>
        <location evidence="1">Secreted</location>
    </subcellularLocation>
</comment>
<evidence type="ECO:0000256" key="3">
    <source>
        <dbReference type="ARBA" id="ARBA00022729"/>
    </source>
</evidence>
<feature type="domain" description="Saposin B-type" evidence="8">
    <location>
        <begin position="558"/>
        <end position="638"/>
    </location>
</feature>
<evidence type="ECO:0000256" key="5">
    <source>
        <dbReference type="ARBA" id="ARBA00023157"/>
    </source>
</evidence>
<proteinExistence type="predicted"/>
<keyword evidence="2" id="KW-0964">Secreted</keyword>
<evidence type="ECO:0000256" key="7">
    <source>
        <dbReference type="SAM" id="SignalP"/>
    </source>
</evidence>
<dbReference type="InterPro" id="IPR011001">
    <property type="entry name" value="Saposin-like"/>
</dbReference>
<keyword evidence="3 7" id="KW-0732">Signal</keyword>
<feature type="domain" description="Saposin B-type" evidence="8">
    <location>
        <begin position="720"/>
        <end position="801"/>
    </location>
</feature>
<feature type="chain" id="PRO_5045940736" description="Saposin" evidence="7">
    <location>
        <begin position="23"/>
        <end position="1139"/>
    </location>
</feature>
<evidence type="ECO:0008006" key="12">
    <source>
        <dbReference type="Google" id="ProtNLM"/>
    </source>
</evidence>
<evidence type="ECO:0000256" key="1">
    <source>
        <dbReference type="ARBA" id="ARBA00004613"/>
    </source>
</evidence>